<dbReference type="EnsemblPlants" id="AES72227">
    <property type="protein sequence ID" value="AES72227"/>
    <property type="gene ID" value="MTR_3g087460"/>
</dbReference>
<dbReference type="PaxDb" id="3880-AES72227"/>
<evidence type="ECO:0000313" key="1">
    <source>
        <dbReference type="EMBL" id="AES72227.1"/>
    </source>
</evidence>
<keyword evidence="3" id="KW-1185">Reference proteome</keyword>
<sequence>MPRNERVRRVRISGYQNWQKPAAETLENVRYGALRLSKGARRCTSSARRLGQDNGNVVPCPSAWGWSCRDRGKPIPIPKPNQNGENPSNWVWFGRVTTGMGFVAMPKLDFRVGLWKM</sequence>
<reference evidence="2" key="3">
    <citation type="submission" date="2015-04" db="UniProtKB">
        <authorList>
            <consortium name="EnsemblPlants"/>
        </authorList>
    </citation>
    <scope>IDENTIFICATION</scope>
    <source>
        <strain evidence="2">cv. Jemalong A17</strain>
    </source>
</reference>
<reference evidence="1 3" key="2">
    <citation type="journal article" date="2014" name="BMC Genomics">
        <title>An improved genome release (version Mt4.0) for the model legume Medicago truncatula.</title>
        <authorList>
            <person name="Tang H."/>
            <person name="Krishnakumar V."/>
            <person name="Bidwell S."/>
            <person name="Rosen B."/>
            <person name="Chan A."/>
            <person name="Zhou S."/>
            <person name="Gentzbittel L."/>
            <person name="Childs K.L."/>
            <person name="Yandell M."/>
            <person name="Gundlach H."/>
            <person name="Mayer K.F."/>
            <person name="Schwartz D.C."/>
            <person name="Town C.D."/>
        </authorList>
    </citation>
    <scope>GENOME REANNOTATION</scope>
    <source>
        <strain evidence="2 3">cv. Jemalong A17</strain>
    </source>
</reference>
<name>G7J3U2_MEDTR</name>
<dbReference type="EMBL" id="CM001219">
    <property type="protein sequence ID" value="AES72227.1"/>
    <property type="molecule type" value="Genomic_DNA"/>
</dbReference>
<evidence type="ECO:0000313" key="3">
    <source>
        <dbReference type="Proteomes" id="UP000002051"/>
    </source>
</evidence>
<dbReference type="Proteomes" id="UP000002051">
    <property type="component" value="Chromosome 3"/>
</dbReference>
<reference evidence="1 3" key="1">
    <citation type="journal article" date="2011" name="Nature">
        <title>The Medicago genome provides insight into the evolution of rhizobial symbioses.</title>
        <authorList>
            <person name="Young N.D."/>
            <person name="Debelle F."/>
            <person name="Oldroyd G.E."/>
            <person name="Geurts R."/>
            <person name="Cannon S.B."/>
            <person name="Udvardi M.K."/>
            <person name="Benedito V.A."/>
            <person name="Mayer K.F."/>
            <person name="Gouzy J."/>
            <person name="Schoof H."/>
            <person name="Van de Peer Y."/>
            <person name="Proost S."/>
            <person name="Cook D.R."/>
            <person name="Meyers B.C."/>
            <person name="Spannagl M."/>
            <person name="Cheung F."/>
            <person name="De Mita S."/>
            <person name="Krishnakumar V."/>
            <person name="Gundlach H."/>
            <person name="Zhou S."/>
            <person name="Mudge J."/>
            <person name="Bharti A.K."/>
            <person name="Murray J.D."/>
            <person name="Naoumkina M.A."/>
            <person name="Rosen B."/>
            <person name="Silverstein K.A."/>
            <person name="Tang H."/>
            <person name="Rombauts S."/>
            <person name="Zhao P.X."/>
            <person name="Zhou P."/>
            <person name="Barbe V."/>
            <person name="Bardou P."/>
            <person name="Bechner M."/>
            <person name="Bellec A."/>
            <person name="Berger A."/>
            <person name="Berges H."/>
            <person name="Bidwell S."/>
            <person name="Bisseling T."/>
            <person name="Choisne N."/>
            <person name="Couloux A."/>
            <person name="Denny R."/>
            <person name="Deshpande S."/>
            <person name="Dai X."/>
            <person name="Doyle J.J."/>
            <person name="Dudez A.M."/>
            <person name="Farmer A.D."/>
            <person name="Fouteau S."/>
            <person name="Franken C."/>
            <person name="Gibelin C."/>
            <person name="Gish J."/>
            <person name="Goldstein S."/>
            <person name="Gonzalez A.J."/>
            <person name="Green P.J."/>
            <person name="Hallab A."/>
            <person name="Hartog M."/>
            <person name="Hua A."/>
            <person name="Humphray S.J."/>
            <person name="Jeong D.H."/>
            <person name="Jing Y."/>
            <person name="Jocker A."/>
            <person name="Kenton S.M."/>
            <person name="Kim D.J."/>
            <person name="Klee K."/>
            <person name="Lai H."/>
            <person name="Lang C."/>
            <person name="Lin S."/>
            <person name="Macmil S.L."/>
            <person name="Magdelenat G."/>
            <person name="Matthews L."/>
            <person name="McCorrison J."/>
            <person name="Monaghan E.L."/>
            <person name="Mun J.H."/>
            <person name="Najar F.Z."/>
            <person name="Nicholson C."/>
            <person name="Noirot C."/>
            <person name="O'Bleness M."/>
            <person name="Paule C.R."/>
            <person name="Poulain J."/>
            <person name="Prion F."/>
            <person name="Qin B."/>
            <person name="Qu C."/>
            <person name="Retzel E.F."/>
            <person name="Riddle C."/>
            <person name="Sallet E."/>
            <person name="Samain S."/>
            <person name="Samson N."/>
            <person name="Sanders I."/>
            <person name="Saurat O."/>
            <person name="Scarpelli C."/>
            <person name="Schiex T."/>
            <person name="Segurens B."/>
            <person name="Severin A.J."/>
            <person name="Sherrier D.J."/>
            <person name="Shi R."/>
            <person name="Sims S."/>
            <person name="Singer S.R."/>
            <person name="Sinharoy S."/>
            <person name="Sterck L."/>
            <person name="Viollet A."/>
            <person name="Wang B.B."/>
            <person name="Wang K."/>
            <person name="Wang M."/>
            <person name="Wang X."/>
            <person name="Warfsmann J."/>
            <person name="Weissenbach J."/>
            <person name="White D.D."/>
            <person name="White J.D."/>
            <person name="Wiley G.B."/>
            <person name="Wincker P."/>
            <person name="Xing Y."/>
            <person name="Yang L."/>
            <person name="Yao Z."/>
            <person name="Ying F."/>
            <person name="Zhai J."/>
            <person name="Zhou L."/>
            <person name="Zuber A."/>
            <person name="Denarie J."/>
            <person name="Dixon R.A."/>
            <person name="May G.D."/>
            <person name="Schwartz D.C."/>
            <person name="Rogers J."/>
            <person name="Quetier F."/>
            <person name="Town C.D."/>
            <person name="Roe B.A."/>
        </authorList>
    </citation>
    <scope>NUCLEOTIDE SEQUENCE [LARGE SCALE GENOMIC DNA]</scope>
    <source>
        <strain evidence="1">A17</strain>
        <strain evidence="2 3">cv. Jemalong A17</strain>
    </source>
</reference>
<organism evidence="1 3">
    <name type="scientific">Medicago truncatula</name>
    <name type="common">Barrel medic</name>
    <name type="synonym">Medicago tribuloides</name>
    <dbReference type="NCBI Taxonomy" id="3880"/>
    <lineage>
        <taxon>Eukaryota</taxon>
        <taxon>Viridiplantae</taxon>
        <taxon>Streptophyta</taxon>
        <taxon>Embryophyta</taxon>
        <taxon>Tracheophyta</taxon>
        <taxon>Spermatophyta</taxon>
        <taxon>Magnoliopsida</taxon>
        <taxon>eudicotyledons</taxon>
        <taxon>Gunneridae</taxon>
        <taxon>Pentapetalae</taxon>
        <taxon>rosids</taxon>
        <taxon>fabids</taxon>
        <taxon>Fabales</taxon>
        <taxon>Fabaceae</taxon>
        <taxon>Papilionoideae</taxon>
        <taxon>50 kb inversion clade</taxon>
        <taxon>NPAAA clade</taxon>
        <taxon>Hologalegina</taxon>
        <taxon>IRL clade</taxon>
        <taxon>Trifolieae</taxon>
        <taxon>Medicago</taxon>
    </lineage>
</organism>
<evidence type="ECO:0000313" key="2">
    <source>
        <dbReference type="EnsemblPlants" id="AES72227"/>
    </source>
</evidence>
<dbReference type="AlphaFoldDB" id="G7J3U2"/>
<protein>
    <submittedName>
        <fullName evidence="1 2">Uncharacterized protein</fullName>
    </submittedName>
</protein>
<accession>G7J3U2</accession>
<gene>
    <name evidence="1" type="ordered locus">MTR_3g087460</name>
</gene>
<proteinExistence type="predicted"/>
<dbReference type="HOGENOM" id="CLU_2088415_0_0_1"/>